<dbReference type="AlphaFoldDB" id="A0A195BZ01"/>
<evidence type="ECO:0000313" key="1">
    <source>
        <dbReference type="EMBL" id="KYM93151.1"/>
    </source>
</evidence>
<reference evidence="1 2" key="1">
    <citation type="submission" date="2015-09" db="EMBL/GenBank/DDBJ databases">
        <title>Atta colombica WGS genome.</title>
        <authorList>
            <person name="Nygaard S."/>
            <person name="Hu H."/>
            <person name="Boomsma J."/>
            <person name="Zhang G."/>
        </authorList>
    </citation>
    <scope>NUCLEOTIDE SEQUENCE [LARGE SCALE GENOMIC DNA]</scope>
    <source>
        <strain evidence="1">Treedump-2</strain>
        <tissue evidence="1">Whole body</tissue>
    </source>
</reference>
<gene>
    <name evidence="1" type="ORF">ALC53_00086</name>
</gene>
<accession>A0A195BZ01</accession>
<dbReference type="Gene3D" id="1.10.10.1450">
    <property type="match status" value="1"/>
</dbReference>
<organism evidence="1 2">
    <name type="scientific">Atta colombica</name>
    <dbReference type="NCBI Taxonomy" id="520822"/>
    <lineage>
        <taxon>Eukaryota</taxon>
        <taxon>Metazoa</taxon>
        <taxon>Ecdysozoa</taxon>
        <taxon>Arthropoda</taxon>
        <taxon>Hexapoda</taxon>
        <taxon>Insecta</taxon>
        <taxon>Pterygota</taxon>
        <taxon>Neoptera</taxon>
        <taxon>Endopterygota</taxon>
        <taxon>Hymenoptera</taxon>
        <taxon>Apocrita</taxon>
        <taxon>Aculeata</taxon>
        <taxon>Formicoidea</taxon>
        <taxon>Formicidae</taxon>
        <taxon>Myrmicinae</taxon>
        <taxon>Atta</taxon>
    </lineage>
</organism>
<name>A0A195BZ01_9HYME</name>
<keyword evidence="2" id="KW-1185">Reference proteome</keyword>
<evidence type="ECO:0000313" key="2">
    <source>
        <dbReference type="Proteomes" id="UP000078540"/>
    </source>
</evidence>
<proteinExistence type="predicted"/>
<sequence>MKKSVAEAHQMLSNTHGEAAISEINDRGEPIAWLARSLALNPFDFYL</sequence>
<dbReference type="Proteomes" id="UP000078540">
    <property type="component" value="Unassembled WGS sequence"/>
</dbReference>
<protein>
    <submittedName>
        <fullName evidence="1">Uncharacterized protein</fullName>
    </submittedName>
</protein>
<dbReference type="EMBL" id="KQ976394">
    <property type="protein sequence ID" value="KYM93151.1"/>
    <property type="molecule type" value="Genomic_DNA"/>
</dbReference>